<evidence type="ECO:0000313" key="3">
    <source>
        <dbReference type="EMBL" id="RAK25730.1"/>
    </source>
</evidence>
<dbReference type="InterPro" id="IPR052350">
    <property type="entry name" value="Metallo-dep_Lactonases"/>
</dbReference>
<evidence type="ECO:0000256" key="1">
    <source>
        <dbReference type="ARBA" id="ARBA00038310"/>
    </source>
</evidence>
<dbReference type="PANTHER" id="PTHR43569">
    <property type="entry name" value="AMIDOHYDROLASE"/>
    <property type="match status" value="1"/>
</dbReference>
<sequence length="307" mass="34464">MDPLHKADNQKRPRAIIDAHHHLWDLNNDLPWLKGERIPFRYGDYSAICRDYLTQDYKADTAAWPIKGTVYVEAEWNRALALDEAQWVSNIAKETGIPSVMVAWCDFAAPNAAELLAGLSQKEIVRGVRHKPAAANSAQSARRGAKGSMDDPIWREGYSLLASYGWSYDLQTPWWHLDAAHDLARDFPDIPIIINHTGLPADRSRQGLAGWRKALDVVADQSNVFIKISGLGLPEKEWLAEENTPIIRDVISIFGTDRAFFASNLPVDSLVGSFDRIFSGFVTATAHLQEEECAKLFHDNAARVYRI</sequence>
<keyword evidence="3" id="KW-0378">Hydrolase</keyword>
<dbReference type="Gene3D" id="3.20.20.140">
    <property type="entry name" value="Metal-dependent hydrolases"/>
    <property type="match status" value="1"/>
</dbReference>
<feature type="domain" description="Amidohydrolase-related" evidence="2">
    <location>
        <begin position="17"/>
        <end position="307"/>
    </location>
</feature>
<dbReference type="SUPFAM" id="SSF51556">
    <property type="entry name" value="Metallo-dependent hydrolases"/>
    <property type="match status" value="1"/>
</dbReference>
<reference evidence="3 4" key="1">
    <citation type="submission" date="2018-06" db="EMBL/GenBank/DDBJ databases">
        <title>Genomic Encyclopedia of Type Strains, Phase IV (KMG-IV): sequencing the most valuable type-strain genomes for metagenomic binning, comparative biology and taxonomic classification.</title>
        <authorList>
            <person name="Goeker M."/>
        </authorList>
    </citation>
    <scope>NUCLEOTIDE SEQUENCE [LARGE SCALE GENOMIC DNA]</scope>
    <source>
        <strain evidence="3 4">DSM 26720</strain>
    </source>
</reference>
<protein>
    <submittedName>
        <fullName evidence="3">Putative TIM-barrel fold metal-dependent hydrolase</fullName>
    </submittedName>
</protein>
<evidence type="ECO:0000313" key="4">
    <source>
        <dbReference type="Proteomes" id="UP000249453"/>
    </source>
</evidence>
<dbReference type="Proteomes" id="UP000249453">
    <property type="component" value="Unassembled WGS sequence"/>
</dbReference>
<dbReference type="InterPro" id="IPR006680">
    <property type="entry name" value="Amidohydro-rel"/>
</dbReference>
<dbReference type="OrthoDB" id="9787654at2"/>
<dbReference type="EMBL" id="QLMK01000020">
    <property type="protein sequence ID" value="RAK25730.1"/>
    <property type="molecule type" value="Genomic_DNA"/>
</dbReference>
<dbReference type="Pfam" id="PF04909">
    <property type="entry name" value="Amidohydro_2"/>
    <property type="match status" value="1"/>
</dbReference>
<dbReference type="InterPro" id="IPR032466">
    <property type="entry name" value="Metal_Hydrolase"/>
</dbReference>
<dbReference type="GO" id="GO:0016787">
    <property type="term" value="F:hydrolase activity"/>
    <property type="evidence" value="ECO:0007669"/>
    <property type="project" value="UniProtKB-KW"/>
</dbReference>
<evidence type="ECO:0000259" key="2">
    <source>
        <dbReference type="Pfam" id="PF04909"/>
    </source>
</evidence>
<name>A0A364JS06_9HYPH</name>
<keyword evidence="4" id="KW-1185">Reference proteome</keyword>
<dbReference type="PANTHER" id="PTHR43569:SF1">
    <property type="entry name" value="BLL3371 PROTEIN"/>
    <property type="match status" value="1"/>
</dbReference>
<accession>A0A364JS06</accession>
<proteinExistence type="inferred from homology"/>
<organism evidence="3 4">
    <name type="scientific">Falsochrobactrum ovis</name>
    <dbReference type="NCBI Taxonomy" id="1293442"/>
    <lineage>
        <taxon>Bacteria</taxon>
        <taxon>Pseudomonadati</taxon>
        <taxon>Pseudomonadota</taxon>
        <taxon>Alphaproteobacteria</taxon>
        <taxon>Hyphomicrobiales</taxon>
        <taxon>Brucellaceae</taxon>
        <taxon>Falsochrobactrum</taxon>
    </lineage>
</organism>
<dbReference type="AlphaFoldDB" id="A0A364JS06"/>
<gene>
    <name evidence="3" type="ORF">C7374_12013</name>
</gene>
<comment type="caution">
    <text evidence="3">The sequence shown here is derived from an EMBL/GenBank/DDBJ whole genome shotgun (WGS) entry which is preliminary data.</text>
</comment>
<dbReference type="RefSeq" id="WP_111576328.1">
    <property type="nucleotide sequence ID" value="NZ_JBHEEY010000019.1"/>
</dbReference>
<comment type="similarity">
    <text evidence="1">Belongs to the metallo-dependent hydrolases superfamily.</text>
</comment>